<dbReference type="OrthoDB" id="10061508at2759"/>
<evidence type="ECO:0008006" key="9">
    <source>
        <dbReference type="Google" id="ProtNLM"/>
    </source>
</evidence>
<gene>
    <name evidence="4" type="ORF">IZO911_LOCUS34967</name>
    <name evidence="7" type="ORF">KXQ929_LOCUS15208</name>
    <name evidence="6" type="ORF">OKA104_LOCUS16390</name>
    <name evidence="5" type="ORF">VCS650_LOCUS32585</name>
</gene>
<feature type="transmembrane region" description="Helical" evidence="1">
    <location>
        <begin position="329"/>
        <end position="350"/>
    </location>
</feature>
<dbReference type="PANTHER" id="PTHR23028:SF53">
    <property type="entry name" value="ACYL_TRANSF_3 DOMAIN-CONTAINING PROTEIN"/>
    <property type="match status" value="1"/>
</dbReference>
<dbReference type="Pfam" id="PF19040">
    <property type="entry name" value="SGNH"/>
    <property type="match status" value="1"/>
</dbReference>
<dbReference type="InterPro" id="IPR043968">
    <property type="entry name" value="SGNH"/>
</dbReference>
<evidence type="ECO:0000313" key="5">
    <source>
        <dbReference type="EMBL" id="CAF1329161.1"/>
    </source>
</evidence>
<dbReference type="Pfam" id="PF01757">
    <property type="entry name" value="Acyl_transf_3"/>
    <property type="match status" value="1"/>
</dbReference>
<dbReference type="Proteomes" id="UP000663868">
    <property type="component" value="Unassembled WGS sequence"/>
</dbReference>
<feature type="transmembrane region" description="Helical" evidence="1">
    <location>
        <begin position="365"/>
        <end position="384"/>
    </location>
</feature>
<feature type="transmembrane region" description="Helical" evidence="1">
    <location>
        <begin position="74"/>
        <end position="93"/>
    </location>
</feature>
<keyword evidence="1" id="KW-1133">Transmembrane helix</keyword>
<evidence type="ECO:0000313" key="6">
    <source>
        <dbReference type="EMBL" id="CAF3763530.1"/>
    </source>
</evidence>
<dbReference type="InterPro" id="IPR002656">
    <property type="entry name" value="Acyl_transf_3_dom"/>
</dbReference>
<dbReference type="Proteomes" id="UP000663860">
    <property type="component" value="Unassembled WGS sequence"/>
</dbReference>
<evidence type="ECO:0000259" key="2">
    <source>
        <dbReference type="Pfam" id="PF01757"/>
    </source>
</evidence>
<feature type="transmembrane region" description="Helical" evidence="1">
    <location>
        <begin position="162"/>
        <end position="182"/>
    </location>
</feature>
<dbReference type="EMBL" id="CAJNON010000597">
    <property type="protein sequence ID" value="CAF1329161.1"/>
    <property type="molecule type" value="Genomic_DNA"/>
</dbReference>
<feature type="transmembrane region" description="Helical" evidence="1">
    <location>
        <begin position="289"/>
        <end position="309"/>
    </location>
</feature>
<dbReference type="GO" id="GO:0016747">
    <property type="term" value="F:acyltransferase activity, transferring groups other than amino-acyl groups"/>
    <property type="evidence" value="ECO:0007669"/>
    <property type="project" value="InterPro"/>
</dbReference>
<proteinExistence type="predicted"/>
<keyword evidence="1" id="KW-0812">Transmembrane</keyword>
<evidence type="ECO:0000313" key="4">
    <source>
        <dbReference type="EMBL" id="CAF1317693.1"/>
    </source>
</evidence>
<dbReference type="EMBL" id="CAJOBB010000872">
    <property type="protein sequence ID" value="CAF3768211.1"/>
    <property type="molecule type" value="Genomic_DNA"/>
</dbReference>
<feature type="domain" description="Acyltransferase 3" evidence="2">
    <location>
        <begin position="6"/>
        <end position="345"/>
    </location>
</feature>
<organism evidence="7 8">
    <name type="scientific">Adineta steineri</name>
    <dbReference type="NCBI Taxonomy" id="433720"/>
    <lineage>
        <taxon>Eukaryota</taxon>
        <taxon>Metazoa</taxon>
        <taxon>Spiralia</taxon>
        <taxon>Gnathifera</taxon>
        <taxon>Rotifera</taxon>
        <taxon>Eurotatoria</taxon>
        <taxon>Bdelloidea</taxon>
        <taxon>Adinetida</taxon>
        <taxon>Adinetidae</taxon>
        <taxon>Adineta</taxon>
    </lineage>
</organism>
<feature type="transmembrane region" description="Helical" evidence="1">
    <location>
        <begin position="263"/>
        <end position="282"/>
    </location>
</feature>
<keyword evidence="1" id="KW-0472">Membrane</keyword>
<dbReference type="EMBL" id="CAJNOE010000717">
    <property type="protein sequence ID" value="CAF1317693.1"/>
    <property type="molecule type" value="Genomic_DNA"/>
</dbReference>
<dbReference type="AlphaFoldDB" id="A0A818Z9L9"/>
<comment type="caution">
    <text evidence="7">The sequence shown here is derived from an EMBL/GenBank/DDBJ whole genome shotgun (WGS) entry which is preliminary data.</text>
</comment>
<evidence type="ECO:0000313" key="8">
    <source>
        <dbReference type="Proteomes" id="UP000663868"/>
    </source>
</evidence>
<evidence type="ECO:0000256" key="1">
    <source>
        <dbReference type="SAM" id="Phobius"/>
    </source>
</evidence>
<feature type="transmembrane region" description="Helical" evidence="1">
    <location>
        <begin position="202"/>
        <end position="224"/>
    </location>
</feature>
<feature type="transmembrane region" description="Helical" evidence="1">
    <location>
        <begin position="135"/>
        <end position="155"/>
    </location>
</feature>
<dbReference type="Proteomes" id="UP000663891">
    <property type="component" value="Unassembled WGS sequence"/>
</dbReference>
<dbReference type="EMBL" id="CAJOAY010000938">
    <property type="protein sequence ID" value="CAF3763530.1"/>
    <property type="molecule type" value="Genomic_DNA"/>
</dbReference>
<reference evidence="7" key="1">
    <citation type="submission" date="2021-02" db="EMBL/GenBank/DDBJ databases">
        <authorList>
            <person name="Nowell W R."/>
        </authorList>
    </citation>
    <scope>NUCLEOTIDE SEQUENCE</scope>
</reference>
<feature type="domain" description="SGNH" evidence="3">
    <location>
        <begin position="436"/>
        <end position="637"/>
    </location>
</feature>
<evidence type="ECO:0000259" key="3">
    <source>
        <dbReference type="Pfam" id="PF19040"/>
    </source>
</evidence>
<feature type="transmembrane region" description="Helical" evidence="1">
    <location>
        <begin position="36"/>
        <end position="53"/>
    </location>
</feature>
<name>A0A818Z9L9_9BILA</name>
<feature type="transmembrane region" description="Helical" evidence="1">
    <location>
        <begin position="240"/>
        <end position="257"/>
    </location>
</feature>
<sequence length="646" mass="75385">MFAYRKEIDGLRSIAVIPVILYHAGFTTYFSGGYVGVDIFFVISGYLITSIIEKECETGTFSLINFYERRCRRILPALFFILFFSSVFAYNWMLPEPLKEFGETLVSVICLTSNIYFWWIDDGYFSKVTELNPLVHTWSLAIEEQFYFIFPLLFYIFIKKKYYLISILSFFTVVSLFLAQWGGNLESMLANPFQMFSQHRYASFYLPVGRIWELLFGAFISFYLRTYDLHRTISHRSNQLFSLFGLVLIMISVVFLDSRNIPPFPNCYTLIPTCGATLIILFGHENTLVGYLLSIRPLQWIGLISYSAYLWHQPLLVFIRLQSNQTSQMLSTILGLSMIFPFSALSYFFIEQPFRNKERFSRKQIFCISGLAFVITLILALFLIQTAHNRSLIVSNENDSYVSDLTEYGNRQYTRKAYDLVRKARTFSNRNITLNRRLLLIGDSFSQDIYNMVIEGKHLINYEIRVHFINAKCQIYLGFEDRLKFIQENYKTECINANDIKYALPLIRKANIIILASRWYQWSAEKLPTTLKLLNLTKQQQIFVIGSKDFGKVNPALYVDKSNKFRIKQYQYSYTETIKVNKFLENNIDKSVFVNVLRMICTGYNQTCPLFTPAGKLIAYDSGHLTKYGALYIGNIIFKNKPLNKL</sequence>
<protein>
    <recommendedName>
        <fullName evidence="9">Acyltransferase</fullName>
    </recommendedName>
</protein>
<dbReference type="GO" id="GO:0000271">
    <property type="term" value="P:polysaccharide biosynthetic process"/>
    <property type="evidence" value="ECO:0007669"/>
    <property type="project" value="TreeGrafter"/>
</dbReference>
<dbReference type="GO" id="GO:0016020">
    <property type="term" value="C:membrane"/>
    <property type="evidence" value="ECO:0007669"/>
    <property type="project" value="TreeGrafter"/>
</dbReference>
<dbReference type="Proteomes" id="UP000663881">
    <property type="component" value="Unassembled WGS sequence"/>
</dbReference>
<dbReference type="PANTHER" id="PTHR23028">
    <property type="entry name" value="ACETYLTRANSFERASE"/>
    <property type="match status" value="1"/>
</dbReference>
<dbReference type="InterPro" id="IPR050879">
    <property type="entry name" value="Acyltransferase_3"/>
</dbReference>
<accession>A0A818Z9L9</accession>
<evidence type="ECO:0000313" key="7">
    <source>
        <dbReference type="EMBL" id="CAF3768211.1"/>
    </source>
</evidence>